<sequence>MNKVTLAGYVGKDPVIRTTQLGKETVSFSLATKERINGQDRTEWHRVVVINEGLVKLIKDHVTQGSSLIVEGQNKTREYTDKQGVKRSVTEVVVVPYTGIVTLFGGKK</sequence>
<dbReference type="GO" id="GO:0009295">
    <property type="term" value="C:nucleoid"/>
    <property type="evidence" value="ECO:0007669"/>
    <property type="project" value="TreeGrafter"/>
</dbReference>
<dbReference type="Gene3D" id="2.40.50.140">
    <property type="entry name" value="Nucleic acid-binding proteins"/>
    <property type="match status" value="1"/>
</dbReference>
<organism evidence="5 6">
    <name type="scientific">Commensalibacter intestini A911</name>
    <dbReference type="NCBI Taxonomy" id="1088868"/>
    <lineage>
        <taxon>Bacteria</taxon>
        <taxon>Pseudomonadati</taxon>
        <taxon>Pseudomonadota</taxon>
        <taxon>Alphaproteobacteria</taxon>
        <taxon>Acetobacterales</taxon>
        <taxon>Acetobacteraceae</taxon>
    </lineage>
</organism>
<dbReference type="InterPro" id="IPR000424">
    <property type="entry name" value="Primosome_PriB/ssb"/>
</dbReference>
<proteinExistence type="inferred from homology"/>
<dbReference type="AlphaFoldDB" id="G6F027"/>
<dbReference type="InterPro" id="IPR012340">
    <property type="entry name" value="NA-bd_OB-fold"/>
</dbReference>
<dbReference type="eggNOG" id="COG0629">
    <property type="taxonomic scope" value="Bacteria"/>
</dbReference>
<dbReference type="GO" id="GO:0006260">
    <property type="term" value="P:DNA replication"/>
    <property type="evidence" value="ECO:0007669"/>
    <property type="project" value="InterPro"/>
</dbReference>
<dbReference type="GO" id="GO:0006310">
    <property type="term" value="P:DNA recombination"/>
    <property type="evidence" value="ECO:0007669"/>
    <property type="project" value="UniProtKB-KW"/>
</dbReference>
<dbReference type="GO" id="GO:0003697">
    <property type="term" value="F:single-stranded DNA binding"/>
    <property type="evidence" value="ECO:0007669"/>
    <property type="project" value="UniProtKB-UniRule"/>
</dbReference>
<name>G6F027_9PROT</name>
<dbReference type="STRING" id="1088868.CIN_09730"/>
<evidence type="ECO:0000313" key="6">
    <source>
        <dbReference type="Proteomes" id="UP000005939"/>
    </source>
</evidence>
<dbReference type="PANTHER" id="PTHR10302">
    <property type="entry name" value="SINGLE-STRANDED DNA-BINDING PROTEIN"/>
    <property type="match status" value="1"/>
</dbReference>
<dbReference type="InterPro" id="IPR011344">
    <property type="entry name" value="ssDNA-bd"/>
</dbReference>
<comment type="caution">
    <text evidence="5">The sequence shown here is derived from an EMBL/GenBank/DDBJ whole genome shotgun (WGS) entry which is preliminary data.</text>
</comment>
<dbReference type="HAMAP" id="MF_00984">
    <property type="entry name" value="SSB"/>
    <property type="match status" value="1"/>
</dbReference>
<evidence type="ECO:0000256" key="4">
    <source>
        <dbReference type="PIRNR" id="PIRNR002070"/>
    </source>
</evidence>
<comment type="caution">
    <text evidence="3">Lacks conserved residue(s) required for the propagation of feature annotation.</text>
</comment>
<dbReference type="EMBL" id="AGFR01000005">
    <property type="protein sequence ID" value="EHD14109.1"/>
    <property type="molecule type" value="Genomic_DNA"/>
</dbReference>
<dbReference type="PATRIC" id="fig|1088868.3.peg.974"/>
<evidence type="ECO:0000256" key="2">
    <source>
        <dbReference type="ARBA" id="ARBA00023172"/>
    </source>
</evidence>
<dbReference type="NCBIfam" id="TIGR00621">
    <property type="entry name" value="ssb"/>
    <property type="match status" value="1"/>
</dbReference>
<protein>
    <recommendedName>
        <fullName evidence="3 4">Single-stranded DNA-binding protein</fullName>
        <shortName evidence="3">SSB</shortName>
    </recommendedName>
</protein>
<evidence type="ECO:0000256" key="1">
    <source>
        <dbReference type="ARBA" id="ARBA00023125"/>
    </source>
</evidence>
<evidence type="ECO:0000313" key="5">
    <source>
        <dbReference type="EMBL" id="EHD14109.1"/>
    </source>
</evidence>
<dbReference type="PIRSF" id="PIRSF002070">
    <property type="entry name" value="SSB"/>
    <property type="match status" value="1"/>
</dbReference>
<dbReference type="Proteomes" id="UP000005939">
    <property type="component" value="Unassembled WGS sequence"/>
</dbReference>
<gene>
    <name evidence="5" type="ORF">CIN_09730</name>
</gene>
<comment type="subunit">
    <text evidence="3">Homotetramer.</text>
</comment>
<dbReference type="Pfam" id="PF00436">
    <property type="entry name" value="SSB"/>
    <property type="match status" value="1"/>
</dbReference>
<dbReference type="CDD" id="cd04496">
    <property type="entry name" value="SSB_OBF"/>
    <property type="match status" value="1"/>
</dbReference>
<keyword evidence="1 3" id="KW-0238">DNA-binding</keyword>
<dbReference type="SUPFAM" id="SSF50249">
    <property type="entry name" value="Nucleic acid-binding proteins"/>
    <property type="match status" value="1"/>
</dbReference>
<reference evidence="5 6" key="1">
    <citation type="submission" date="2011-10" db="EMBL/GenBank/DDBJ databases">
        <title>Genome Sequence of Commensalibacter intestini A911, isolated from Drosophila gut.</title>
        <authorList>
            <person name="Lee W.-J."/>
            <person name="Kim E.-K."/>
        </authorList>
    </citation>
    <scope>NUCLEOTIDE SEQUENCE [LARGE SCALE GENOMIC DNA]</scope>
    <source>
        <strain evidence="5 6">A911</strain>
    </source>
</reference>
<accession>G6F027</accession>
<keyword evidence="2" id="KW-0233">DNA recombination</keyword>
<dbReference type="PANTHER" id="PTHR10302:SF0">
    <property type="entry name" value="SINGLE-STRANDED DNA-BINDING PROTEIN, MITOCHONDRIAL"/>
    <property type="match status" value="1"/>
</dbReference>
<evidence type="ECO:0000256" key="3">
    <source>
        <dbReference type="HAMAP-Rule" id="MF_00984"/>
    </source>
</evidence>
<dbReference type="PROSITE" id="PS50935">
    <property type="entry name" value="SSB"/>
    <property type="match status" value="1"/>
</dbReference>